<dbReference type="PANTHER" id="PTHR34219">
    <property type="entry name" value="IRON-REGULATED INNER MEMBRANE PROTEIN-RELATED"/>
    <property type="match status" value="1"/>
</dbReference>
<keyword evidence="1" id="KW-1133">Transmembrane helix</keyword>
<protein>
    <recommendedName>
        <fullName evidence="4">PepSY domain-containing protein</fullName>
    </recommendedName>
</protein>
<evidence type="ECO:0000313" key="2">
    <source>
        <dbReference type="EMBL" id="MBA5725503.1"/>
    </source>
</evidence>
<feature type="transmembrane region" description="Helical" evidence="1">
    <location>
        <begin position="601"/>
        <end position="621"/>
    </location>
</feature>
<feature type="transmembrane region" description="Helical" evidence="1">
    <location>
        <begin position="526"/>
        <end position="552"/>
    </location>
</feature>
<evidence type="ECO:0000256" key="1">
    <source>
        <dbReference type="SAM" id="Phobius"/>
    </source>
</evidence>
<feature type="transmembrane region" description="Helical" evidence="1">
    <location>
        <begin position="48"/>
        <end position="69"/>
    </location>
</feature>
<keyword evidence="1" id="KW-0472">Membrane</keyword>
<evidence type="ECO:0000313" key="3">
    <source>
        <dbReference type="Proteomes" id="UP001516390"/>
    </source>
</evidence>
<feature type="transmembrane region" description="Helical" evidence="1">
    <location>
        <begin position="633"/>
        <end position="655"/>
    </location>
</feature>
<organism evidence="2 3">
    <name type="scientific">Bombella favorum</name>
    <dbReference type="NCBI Taxonomy" id="2039164"/>
    <lineage>
        <taxon>Bacteria</taxon>
        <taxon>Pseudomonadati</taxon>
        <taxon>Pseudomonadota</taxon>
        <taxon>Alphaproteobacteria</taxon>
        <taxon>Acetobacterales</taxon>
        <taxon>Acetobacteraceae</taxon>
        <taxon>Bombella</taxon>
    </lineage>
</organism>
<name>A0ABR5ZMH9_9PROT</name>
<evidence type="ECO:0008006" key="4">
    <source>
        <dbReference type="Google" id="ProtNLM"/>
    </source>
</evidence>
<keyword evidence="1" id="KW-0812">Transmembrane</keyword>
<feature type="transmembrane region" description="Helical" evidence="1">
    <location>
        <begin position="484"/>
        <end position="505"/>
    </location>
</feature>
<dbReference type="Proteomes" id="UP001516390">
    <property type="component" value="Unassembled WGS sequence"/>
</dbReference>
<dbReference type="EMBL" id="NWUS01000001">
    <property type="protein sequence ID" value="MBA5725503.1"/>
    <property type="molecule type" value="Genomic_DNA"/>
</dbReference>
<dbReference type="Pfam" id="PF03929">
    <property type="entry name" value="PepSY_TM"/>
    <property type="match status" value="1"/>
</dbReference>
<feature type="transmembrane region" description="Helical" evidence="1">
    <location>
        <begin position="572"/>
        <end position="594"/>
    </location>
</feature>
<gene>
    <name evidence="2" type="ORF">CPA57_04325</name>
</gene>
<dbReference type="PANTHER" id="PTHR34219:SF9">
    <property type="entry name" value="IRON-REGULATED INNER MEMBRANE PROTEIN"/>
    <property type="match status" value="1"/>
</dbReference>
<comment type="caution">
    <text evidence="2">The sequence shown here is derived from an EMBL/GenBank/DDBJ whole genome shotgun (WGS) entry which is preliminary data.</text>
</comment>
<feature type="transmembrane region" description="Helical" evidence="1">
    <location>
        <begin position="261"/>
        <end position="284"/>
    </location>
</feature>
<sequence length="663" mass="72098">MEHGYAVYCAYSLGHSCIQSVPHLLMQRRPDRTSRPSSPPRPHSPATLWLRLFIGSAAAALFIIASCWADREFACFQAYGVTGFFLLITGACLAGIVGLTLSIGFGDSQKLQHLAIRYRSLHGWIGILTGSMLSMSFLAGTLTLFAAPLQQWSQPSLPAHSTIPLTDIPTVLDELLGPTSGNTSLPSSGLHYRLTLKTPDTASLSFPMGPDLPLGLPTPHILVSQSGTQGASLYRLTPSPVPAFIGGLHRRLGLPLPENQAMPFVGVVCLLYGLALFSGVILLLPGMWRTLMTVRLQGHARRLWLDLHSLLGLCSLPFHLIIALTTALFAFSPLLHSFSTAARSDATLQRTAGTTPISSFLPPDRALTYLHAMAPEFHPLMLDYVLSPHATDSHAERLALHAPLYSANGEQSLPPTEQPYLLAEGTDPHNPLIGRDRGAVLLDPKTGELIDSQNLPSQQTPTRRILTWCLALHFGSFGGEFVRWLYVALGLCGVGFFHTANQLWLNTHRRKIPGETTPMETPATFWLGRLSEGTLLGCLLGLCSIIAISPLLTDLTPIAYLPSLTPPNMERTYQLISLSYYGIIALTLTSYCLLPKQICRGTVLALAALCLSGAVTIVVWRHTALQSPLSTELTIAFSVASLILWMGALHTFQLWRRNSPVGR</sequence>
<reference evidence="2 3" key="1">
    <citation type="submission" date="2017-09" db="EMBL/GenBank/DDBJ databases">
        <authorList>
            <person name="Jakob F."/>
        </authorList>
    </citation>
    <scope>NUCLEOTIDE SEQUENCE [LARGE SCALE GENOMIC DNA]</scope>
    <source>
        <strain evidence="2 3">TMW 2.1880</strain>
    </source>
</reference>
<keyword evidence="3" id="KW-1185">Reference proteome</keyword>
<dbReference type="InterPro" id="IPR005625">
    <property type="entry name" value="PepSY-ass_TM"/>
</dbReference>
<feature type="transmembrane region" description="Helical" evidence="1">
    <location>
        <begin position="124"/>
        <end position="147"/>
    </location>
</feature>
<accession>A0ABR5ZMH9</accession>
<feature type="transmembrane region" description="Helical" evidence="1">
    <location>
        <begin position="305"/>
        <end position="331"/>
    </location>
</feature>
<proteinExistence type="predicted"/>
<feature type="transmembrane region" description="Helical" evidence="1">
    <location>
        <begin position="81"/>
        <end position="103"/>
    </location>
</feature>